<dbReference type="Pfam" id="PF01729">
    <property type="entry name" value="QRPTase_C"/>
    <property type="match status" value="1"/>
</dbReference>
<dbReference type="GO" id="GO:0034213">
    <property type="term" value="P:quinolinate catabolic process"/>
    <property type="evidence" value="ECO:0007669"/>
    <property type="project" value="TreeGrafter"/>
</dbReference>
<sequence>MLFRDLVCEALKEDLGHGDVTTTALVPEEKKGQAVIKAKENLVLCGLPVALEVFRTVDPEIEFSSGLIDGQEVARGETVARIRGRLSSILKAERVALNFLQHLSGVATQTRKFVRAIEGLPVRLVDTRKTTPGFRILEKYAVRVGGAHNHRFGLSDGVLIKDNHIRACGSITAALARAREKLPHVYLIEIEVRDLDELKEALEAGAPAILLDNMDLETLGEAVSLAKKRAPGVILEASGGIHLENIRAVAETGVDIISVGRLTHSAPAVDLSLEVL</sequence>
<dbReference type="SUPFAM" id="SSF54675">
    <property type="entry name" value="Nicotinate/Quinolinate PRTase N-terminal domain-like"/>
    <property type="match status" value="1"/>
</dbReference>
<gene>
    <name evidence="15" type="primary">nadC</name>
    <name evidence="15" type="ORF">G4V39_09705</name>
</gene>
<dbReference type="InterPro" id="IPR022412">
    <property type="entry name" value="Quinolinate_PRibosylTrfase_N"/>
</dbReference>
<dbReference type="FunFam" id="3.90.1170.20:FF:000001">
    <property type="entry name" value="Nicotinate-nucleotide diphosphorylase (Carboxylating)"/>
    <property type="match status" value="1"/>
</dbReference>
<dbReference type="EMBL" id="CP048877">
    <property type="protein sequence ID" value="QIJ72903.1"/>
    <property type="molecule type" value="Genomic_DNA"/>
</dbReference>
<dbReference type="NCBIfam" id="TIGR00078">
    <property type="entry name" value="nadC"/>
    <property type="match status" value="1"/>
</dbReference>
<evidence type="ECO:0000256" key="8">
    <source>
        <dbReference type="ARBA" id="ARBA00022679"/>
    </source>
</evidence>
<dbReference type="FunFam" id="3.20.20.70:FF:000030">
    <property type="entry name" value="Nicotinate-nucleotide pyrophosphorylase, carboxylating"/>
    <property type="match status" value="1"/>
</dbReference>
<dbReference type="InterPro" id="IPR036068">
    <property type="entry name" value="Nicotinate_pribotase-like_C"/>
</dbReference>
<keyword evidence="7 12" id="KW-0328">Glycosyltransferase</keyword>
<evidence type="ECO:0000256" key="12">
    <source>
        <dbReference type="PIRNR" id="PIRNR006250"/>
    </source>
</evidence>
<dbReference type="GO" id="GO:0004514">
    <property type="term" value="F:nicotinate-nucleotide diphosphorylase (carboxylating) activity"/>
    <property type="evidence" value="ECO:0007669"/>
    <property type="project" value="UniProtKB-EC"/>
</dbReference>
<evidence type="ECO:0000256" key="9">
    <source>
        <dbReference type="ARBA" id="ARBA00033102"/>
    </source>
</evidence>
<dbReference type="AlphaFoldDB" id="A0A6G7PZS1"/>
<proteinExistence type="inferred from homology"/>
<evidence type="ECO:0000313" key="16">
    <source>
        <dbReference type="Proteomes" id="UP000502179"/>
    </source>
</evidence>
<evidence type="ECO:0000256" key="5">
    <source>
        <dbReference type="ARBA" id="ARBA00011944"/>
    </source>
</evidence>
<dbReference type="GO" id="GO:0005737">
    <property type="term" value="C:cytoplasm"/>
    <property type="evidence" value="ECO:0007669"/>
    <property type="project" value="TreeGrafter"/>
</dbReference>
<evidence type="ECO:0000256" key="4">
    <source>
        <dbReference type="ARBA" id="ARBA00011218"/>
    </source>
</evidence>
<dbReference type="PIRSF" id="PIRSF006250">
    <property type="entry name" value="NadC_ModD"/>
    <property type="match status" value="1"/>
</dbReference>
<dbReference type="KEGG" id="tav:G4V39_09705"/>
<dbReference type="Pfam" id="PF02749">
    <property type="entry name" value="QRPTase_N"/>
    <property type="match status" value="1"/>
</dbReference>
<dbReference type="CDD" id="cd01572">
    <property type="entry name" value="QPRTase"/>
    <property type="match status" value="1"/>
</dbReference>
<evidence type="ECO:0000256" key="10">
    <source>
        <dbReference type="ARBA" id="ARBA00047445"/>
    </source>
</evidence>
<dbReference type="EC" id="2.4.2.19" evidence="5"/>
<accession>A0A6G7PZS1</accession>
<evidence type="ECO:0000256" key="11">
    <source>
        <dbReference type="ARBA" id="ARBA00069173"/>
    </source>
</evidence>
<keyword evidence="16" id="KW-1185">Reference proteome</keyword>
<dbReference type="Gene3D" id="3.20.20.70">
    <property type="entry name" value="Aldolase class I"/>
    <property type="match status" value="1"/>
</dbReference>
<dbReference type="InterPro" id="IPR037128">
    <property type="entry name" value="Quinolinate_PRibosylTase_N_sf"/>
</dbReference>
<feature type="domain" description="Quinolinate phosphoribosyl transferase N-terminal" evidence="14">
    <location>
        <begin position="19"/>
        <end position="104"/>
    </location>
</feature>
<protein>
    <recommendedName>
        <fullName evidence="11">Probable nicotinate-nucleotide pyrophosphorylase [carboxylating]</fullName>
        <ecNumber evidence="5">2.4.2.19</ecNumber>
    </recommendedName>
    <alternativeName>
        <fullName evidence="9">Quinolinate phosphoribosyltransferase [decarboxylating]</fullName>
    </alternativeName>
</protein>
<feature type="domain" description="Quinolinate phosphoribosyl transferase C-terminal" evidence="13">
    <location>
        <begin position="106"/>
        <end position="274"/>
    </location>
</feature>
<comment type="function">
    <text evidence="1">Involved in the catabolism of quinolinic acid (QA).</text>
</comment>
<comment type="pathway">
    <text evidence="2">Cofactor biosynthesis; NAD(+) biosynthesis; nicotinate D-ribonucleotide from quinolinate: step 1/1.</text>
</comment>
<evidence type="ECO:0000256" key="1">
    <source>
        <dbReference type="ARBA" id="ARBA00003237"/>
    </source>
</evidence>
<dbReference type="UniPathway" id="UPA00253">
    <property type="reaction ID" value="UER00331"/>
</dbReference>
<dbReference type="InterPro" id="IPR002638">
    <property type="entry name" value="Quinolinate_PRibosylTrfase_C"/>
</dbReference>
<dbReference type="PANTHER" id="PTHR32179:SF3">
    <property type="entry name" value="NICOTINATE-NUCLEOTIDE PYROPHOSPHORYLASE [CARBOXYLATING]"/>
    <property type="match status" value="1"/>
</dbReference>
<dbReference type="Gene3D" id="3.90.1170.20">
    <property type="entry name" value="Quinolinate phosphoribosyl transferase, N-terminal domain"/>
    <property type="match status" value="1"/>
</dbReference>
<name>A0A6G7PZS1_9BACT</name>
<dbReference type="GO" id="GO:0009435">
    <property type="term" value="P:NAD+ biosynthetic process"/>
    <property type="evidence" value="ECO:0007669"/>
    <property type="project" value="UniProtKB-UniPathway"/>
</dbReference>
<organism evidence="15 16">
    <name type="scientific">Thermosulfuriphilus ammonigenes</name>
    <dbReference type="NCBI Taxonomy" id="1936021"/>
    <lineage>
        <taxon>Bacteria</taxon>
        <taxon>Pseudomonadati</taxon>
        <taxon>Thermodesulfobacteriota</taxon>
        <taxon>Thermodesulfobacteria</taxon>
        <taxon>Thermodesulfobacteriales</taxon>
        <taxon>Thermodesulfobacteriaceae</taxon>
        <taxon>Thermosulfuriphilus</taxon>
    </lineage>
</organism>
<comment type="catalytic activity">
    <reaction evidence="10">
        <text>nicotinate beta-D-ribonucleotide + CO2 + diphosphate = quinolinate + 5-phospho-alpha-D-ribose 1-diphosphate + 2 H(+)</text>
        <dbReference type="Rhea" id="RHEA:12733"/>
        <dbReference type="ChEBI" id="CHEBI:15378"/>
        <dbReference type="ChEBI" id="CHEBI:16526"/>
        <dbReference type="ChEBI" id="CHEBI:29959"/>
        <dbReference type="ChEBI" id="CHEBI:33019"/>
        <dbReference type="ChEBI" id="CHEBI:57502"/>
        <dbReference type="ChEBI" id="CHEBI:58017"/>
        <dbReference type="EC" id="2.4.2.19"/>
    </reaction>
</comment>
<dbReference type="InterPro" id="IPR004393">
    <property type="entry name" value="NadC"/>
</dbReference>
<dbReference type="PANTHER" id="PTHR32179">
    <property type="entry name" value="NICOTINATE-NUCLEOTIDE PYROPHOSPHORYLASE [CARBOXYLATING]"/>
    <property type="match status" value="1"/>
</dbReference>
<dbReference type="InterPro" id="IPR027277">
    <property type="entry name" value="NadC/ModD"/>
</dbReference>
<evidence type="ECO:0000256" key="6">
    <source>
        <dbReference type="ARBA" id="ARBA00022642"/>
    </source>
</evidence>
<evidence type="ECO:0000256" key="7">
    <source>
        <dbReference type="ARBA" id="ARBA00022676"/>
    </source>
</evidence>
<evidence type="ECO:0000259" key="13">
    <source>
        <dbReference type="Pfam" id="PF01729"/>
    </source>
</evidence>
<dbReference type="InterPro" id="IPR013785">
    <property type="entry name" value="Aldolase_TIM"/>
</dbReference>
<evidence type="ECO:0000313" key="15">
    <source>
        <dbReference type="EMBL" id="QIJ72903.1"/>
    </source>
</evidence>
<reference evidence="15 16" key="1">
    <citation type="submission" date="2020-02" db="EMBL/GenBank/DDBJ databases">
        <title>Genome analysis of Thermosulfuriphilus ammonigenes ST65T, an anaerobic thermophilic chemolithoautotrophic bacterium isolated from a deep-sea hydrothermal vent.</title>
        <authorList>
            <person name="Slobodkina G."/>
            <person name="Allioux M."/>
            <person name="Merkel A."/>
            <person name="Alain K."/>
            <person name="Jebbar M."/>
            <person name="Slobodkin A."/>
        </authorList>
    </citation>
    <scope>NUCLEOTIDE SEQUENCE [LARGE SCALE GENOMIC DNA]</scope>
    <source>
        <strain evidence="15 16">ST65</strain>
    </source>
</reference>
<evidence type="ECO:0000256" key="3">
    <source>
        <dbReference type="ARBA" id="ARBA00009400"/>
    </source>
</evidence>
<keyword evidence="8 12" id="KW-0808">Transferase</keyword>
<evidence type="ECO:0000259" key="14">
    <source>
        <dbReference type="Pfam" id="PF02749"/>
    </source>
</evidence>
<dbReference type="Proteomes" id="UP000502179">
    <property type="component" value="Chromosome"/>
</dbReference>
<comment type="similarity">
    <text evidence="3 12">Belongs to the NadC/ModD family.</text>
</comment>
<evidence type="ECO:0000256" key="2">
    <source>
        <dbReference type="ARBA" id="ARBA00004893"/>
    </source>
</evidence>
<comment type="subunit">
    <text evidence="4">Hexamer formed by 3 homodimers.</text>
</comment>
<keyword evidence="6" id="KW-0662">Pyridine nucleotide biosynthesis</keyword>
<dbReference type="SUPFAM" id="SSF51690">
    <property type="entry name" value="Nicotinate/Quinolinate PRTase C-terminal domain-like"/>
    <property type="match status" value="1"/>
</dbReference>